<reference evidence="2" key="1">
    <citation type="journal article" date="2023" name="Mol. Biol. Evol.">
        <title>Third-Generation Sequencing Reveals the Adaptive Role of the Epigenome in Three Deep-Sea Polychaetes.</title>
        <authorList>
            <person name="Perez M."/>
            <person name="Aroh O."/>
            <person name="Sun Y."/>
            <person name="Lan Y."/>
            <person name="Juniper S.K."/>
            <person name="Young C.R."/>
            <person name="Angers B."/>
            <person name="Qian P.Y."/>
        </authorList>
    </citation>
    <scope>NUCLEOTIDE SEQUENCE</scope>
    <source>
        <strain evidence="2">P08H-3</strain>
    </source>
</reference>
<keyword evidence="3" id="KW-1185">Reference proteome</keyword>
<evidence type="ECO:0000313" key="3">
    <source>
        <dbReference type="Proteomes" id="UP001208570"/>
    </source>
</evidence>
<accession>A0AAD9IZM9</accession>
<keyword evidence="1" id="KW-0472">Membrane</keyword>
<gene>
    <name evidence="2" type="ORF">LSH36_852g02015</name>
</gene>
<comment type="caution">
    <text evidence="2">The sequence shown here is derived from an EMBL/GenBank/DDBJ whole genome shotgun (WGS) entry which is preliminary data.</text>
</comment>
<feature type="transmembrane region" description="Helical" evidence="1">
    <location>
        <begin position="101"/>
        <end position="125"/>
    </location>
</feature>
<sequence>MSQLDGFVEAMRDAFGQANPGLNNVGFEIELRNVNSTIRDADGNGLTEVHFCVIPPYNSQIDPEELLDPDDDQVKKGLAVVHMSPYMAESSSGPEVKNTDMITAVTVVCVLASSIIVLLTVLLVVRRNRLVHHAYNNRGTRANVT</sequence>
<keyword evidence="1" id="KW-0812">Transmembrane</keyword>
<evidence type="ECO:0000313" key="2">
    <source>
        <dbReference type="EMBL" id="KAK2143357.1"/>
    </source>
</evidence>
<dbReference type="AlphaFoldDB" id="A0AAD9IZM9"/>
<protein>
    <submittedName>
        <fullName evidence="2">Uncharacterized protein</fullName>
    </submittedName>
</protein>
<keyword evidence="1" id="KW-1133">Transmembrane helix</keyword>
<organism evidence="2 3">
    <name type="scientific">Paralvinella palmiformis</name>
    <dbReference type="NCBI Taxonomy" id="53620"/>
    <lineage>
        <taxon>Eukaryota</taxon>
        <taxon>Metazoa</taxon>
        <taxon>Spiralia</taxon>
        <taxon>Lophotrochozoa</taxon>
        <taxon>Annelida</taxon>
        <taxon>Polychaeta</taxon>
        <taxon>Sedentaria</taxon>
        <taxon>Canalipalpata</taxon>
        <taxon>Terebellida</taxon>
        <taxon>Terebelliformia</taxon>
        <taxon>Alvinellidae</taxon>
        <taxon>Paralvinella</taxon>
    </lineage>
</organism>
<dbReference type="EMBL" id="JAODUP010000852">
    <property type="protein sequence ID" value="KAK2143357.1"/>
    <property type="molecule type" value="Genomic_DNA"/>
</dbReference>
<evidence type="ECO:0000256" key="1">
    <source>
        <dbReference type="SAM" id="Phobius"/>
    </source>
</evidence>
<proteinExistence type="predicted"/>
<name>A0AAD9IZM9_9ANNE</name>
<dbReference type="Proteomes" id="UP001208570">
    <property type="component" value="Unassembled WGS sequence"/>
</dbReference>